<name>A0ABZ2A8P4_STRNV</name>
<accession>A0ABZ2A8P4</accession>
<dbReference type="Proteomes" id="UP001432209">
    <property type="component" value="Chromosome"/>
</dbReference>
<dbReference type="Pfam" id="PF01145">
    <property type="entry name" value="Band_7"/>
    <property type="match status" value="1"/>
</dbReference>
<proteinExistence type="predicted"/>
<dbReference type="PANTHER" id="PTHR43446">
    <property type="entry name" value="MEMBRANE PROTEIN-RELATED"/>
    <property type="match status" value="1"/>
</dbReference>
<feature type="compositionally biased region" description="Basic and acidic residues" evidence="1">
    <location>
        <begin position="218"/>
        <end position="228"/>
    </location>
</feature>
<keyword evidence="2" id="KW-1133">Transmembrane helix</keyword>
<keyword evidence="5" id="KW-1185">Reference proteome</keyword>
<keyword evidence="2" id="KW-0812">Transmembrane</keyword>
<feature type="region of interest" description="Disordered" evidence="1">
    <location>
        <begin position="211"/>
        <end position="325"/>
    </location>
</feature>
<feature type="compositionally biased region" description="Basic and acidic residues" evidence="1">
    <location>
        <begin position="97"/>
        <end position="109"/>
    </location>
</feature>
<feature type="compositionally biased region" description="Pro residues" evidence="1">
    <location>
        <begin position="72"/>
        <end position="81"/>
    </location>
</feature>
<dbReference type="RefSeq" id="WP_329078750.1">
    <property type="nucleotide sequence ID" value="NZ_CP109495.1"/>
</dbReference>
<feature type="transmembrane region" description="Helical" evidence="2">
    <location>
        <begin position="564"/>
        <end position="584"/>
    </location>
</feature>
<protein>
    <submittedName>
        <fullName evidence="4">SPFH domain-containing protein</fullName>
    </submittedName>
</protein>
<dbReference type="InterPro" id="IPR001107">
    <property type="entry name" value="Band_7"/>
</dbReference>
<feature type="compositionally biased region" description="Basic and acidic residues" evidence="1">
    <location>
        <begin position="394"/>
        <end position="405"/>
    </location>
</feature>
<evidence type="ECO:0000313" key="4">
    <source>
        <dbReference type="EMBL" id="WUX55075.1"/>
    </source>
</evidence>
<evidence type="ECO:0000256" key="1">
    <source>
        <dbReference type="SAM" id="MobiDB-lite"/>
    </source>
</evidence>
<organism evidence="4 5">
    <name type="scientific">Streptomyces niveus</name>
    <name type="common">Streptomyces spheroides</name>
    <dbReference type="NCBI Taxonomy" id="193462"/>
    <lineage>
        <taxon>Bacteria</taxon>
        <taxon>Bacillati</taxon>
        <taxon>Actinomycetota</taxon>
        <taxon>Actinomycetes</taxon>
        <taxon>Kitasatosporales</taxon>
        <taxon>Streptomycetaceae</taxon>
        <taxon>Streptomyces</taxon>
    </lineage>
</organism>
<dbReference type="Gene3D" id="3.30.479.30">
    <property type="entry name" value="Band 7 domain"/>
    <property type="match status" value="1"/>
</dbReference>
<feature type="transmembrane region" description="Helical" evidence="2">
    <location>
        <begin position="521"/>
        <end position="544"/>
    </location>
</feature>
<feature type="domain" description="Band 7" evidence="3">
    <location>
        <begin position="585"/>
        <end position="748"/>
    </location>
</feature>
<feature type="compositionally biased region" description="Polar residues" evidence="1">
    <location>
        <begin position="1"/>
        <end position="10"/>
    </location>
</feature>
<dbReference type="InterPro" id="IPR036013">
    <property type="entry name" value="Band_7/SPFH_dom_sf"/>
</dbReference>
<dbReference type="SUPFAM" id="SSF117892">
    <property type="entry name" value="Band 7/SPFH domain"/>
    <property type="match status" value="1"/>
</dbReference>
<feature type="region of interest" description="Disordered" evidence="1">
    <location>
        <begin position="1"/>
        <end position="142"/>
    </location>
</feature>
<dbReference type="PANTHER" id="PTHR43446:SF1">
    <property type="entry name" value="BAND 7 DOMAIN-CONTAINING PROTEIN"/>
    <property type="match status" value="1"/>
</dbReference>
<reference evidence="4" key="1">
    <citation type="submission" date="2022-10" db="EMBL/GenBank/DDBJ databases">
        <title>The complete genomes of actinobacterial strains from the NBC collection.</title>
        <authorList>
            <person name="Joergensen T.S."/>
            <person name="Alvarez Arevalo M."/>
            <person name="Sterndorff E.B."/>
            <person name="Faurdal D."/>
            <person name="Vuksanovic O."/>
            <person name="Mourched A.-S."/>
            <person name="Charusanti P."/>
            <person name="Shaw S."/>
            <person name="Blin K."/>
            <person name="Weber T."/>
        </authorList>
    </citation>
    <scope>NUCLEOTIDE SEQUENCE</scope>
    <source>
        <strain evidence="4">NBC_01432</strain>
    </source>
</reference>
<feature type="compositionally biased region" description="Low complexity" evidence="1">
    <location>
        <begin position="15"/>
        <end position="32"/>
    </location>
</feature>
<dbReference type="EMBL" id="CP109495">
    <property type="protein sequence ID" value="WUX55075.1"/>
    <property type="molecule type" value="Genomic_DNA"/>
</dbReference>
<feature type="compositionally biased region" description="Low complexity" evidence="1">
    <location>
        <begin position="114"/>
        <end position="123"/>
    </location>
</feature>
<sequence length="810" mass="84811">MTTQTSQPNGDGQMLRGAPALRAAARNALTAREPVEPVDPVDPAEPLDPADQPDPPTGWYQNVRLLTGPPQEGEPPGPTPTTPTTAPEVSDIVEWASAEKERERGREPEPEPEAPAADAESAASVAYGPGTRSECEADGPASAAYAPVADVEQDARVSARAAYVESKVAPAWGGGAVASAAHVDAEARPEWPAKDSASAAYAPVADEGAEVRAAYVEPQDRPVGDRDGSGSAGYTGSVNRSERGAEGSAPAASVEPDARWEWDADASATHAPVAHVGAEVGAEPDAGVSARGAYVEPQDPPAGDWDDSGSERRSGSGMEGSAQADSVELDAFAAYAPVAHVGTEVGAEPDARASARAAYVEPQDPPAGDWDDSGSESRSGRGVEGSVPADSVEPQDHPAGDRGDSGAEGSGPVGHGGHPHSGIPAPVWDVSVPAGVGGVVPTRASVTFDSHRWSPLIVGEATHEIPVHLLFRDDEATGPVAGRPRARRAPVVPAPVLAPAASSRPATPVDTKLVERPGPTLPGWTAALVGVAGLFACVVVLWWVGAVPDALTEMFGLGSNPYNGIGIGMWALLTVAVSLTLFAFGGLGRGRVGHAWVLTLFGEYRGSVRRTGLLWVSPLLLRRRVDVRLRHWRSEPMPAVDANGTALRVVVLVVWRVRDTVRAALGVRDHEEYLREQVEAAMARVLSQLPADAFHEAAPTLRNAEAVGEALTRMLSAECRPVGLDVFSAQPTRIEYAPEISAAMQRSRIAAIDARHRDTVLTSVVDAVDDTVHRLTSRGLVELDDYERKVLVKDLTVAFYTGRHGLNEGN</sequence>
<gene>
    <name evidence="4" type="ORF">OG442_28065</name>
</gene>
<keyword evidence="2" id="KW-0472">Membrane</keyword>
<evidence type="ECO:0000313" key="5">
    <source>
        <dbReference type="Proteomes" id="UP001432209"/>
    </source>
</evidence>
<feature type="region of interest" description="Disordered" evidence="1">
    <location>
        <begin position="347"/>
        <end position="426"/>
    </location>
</feature>
<feature type="compositionally biased region" description="Gly residues" evidence="1">
    <location>
        <begin position="406"/>
        <end position="416"/>
    </location>
</feature>
<dbReference type="SMART" id="SM00244">
    <property type="entry name" value="PHB"/>
    <property type="match status" value="1"/>
</dbReference>
<evidence type="ECO:0000256" key="2">
    <source>
        <dbReference type="SAM" id="Phobius"/>
    </source>
</evidence>
<evidence type="ECO:0000259" key="3">
    <source>
        <dbReference type="SMART" id="SM00244"/>
    </source>
</evidence>